<dbReference type="Proteomes" id="UP000049855">
    <property type="component" value="Unassembled WGS sequence"/>
</dbReference>
<dbReference type="GO" id="GO:0006146">
    <property type="term" value="P:adenine catabolic process"/>
    <property type="evidence" value="ECO:0007669"/>
    <property type="project" value="InterPro"/>
</dbReference>
<evidence type="ECO:0000313" key="11">
    <source>
        <dbReference type="EMBL" id="CQR70216.1"/>
    </source>
</evidence>
<dbReference type="EC" id="3.5.4.2" evidence="3 8"/>
<keyword evidence="12" id="KW-1185">Reference proteome</keyword>
<proteinExistence type="inferred from homology"/>
<dbReference type="InterPro" id="IPR006679">
    <property type="entry name" value="Adenine_deam"/>
</dbReference>
<dbReference type="InterPro" id="IPR026912">
    <property type="entry name" value="Adenine_deam_C"/>
</dbReference>
<dbReference type="PANTHER" id="PTHR11113:SF2">
    <property type="entry name" value="ADENINE DEAMINASE"/>
    <property type="match status" value="1"/>
</dbReference>
<dbReference type="GO" id="GO:0000034">
    <property type="term" value="F:adenine deaminase activity"/>
    <property type="evidence" value="ECO:0007669"/>
    <property type="project" value="UniProtKB-UniRule"/>
</dbReference>
<dbReference type="HAMAP" id="MF_01518">
    <property type="entry name" value="Adenine_deamin"/>
    <property type="match status" value="1"/>
</dbReference>
<protein>
    <recommendedName>
        <fullName evidence="7 8">Adenine deaminase</fullName>
        <shortName evidence="8">Adenase</shortName>
        <shortName evidence="8">Adenine aminase</shortName>
        <ecNumber evidence="3 8">3.5.4.2</ecNumber>
    </recommendedName>
</protein>
<dbReference type="SUPFAM" id="SSF51338">
    <property type="entry name" value="Composite domain of metallo-dependent hydrolases"/>
    <property type="match status" value="1"/>
</dbReference>
<name>A0A0U1KS03_9FIRM</name>
<keyword evidence="5 8" id="KW-0464">Manganese</keyword>
<dbReference type="CDD" id="cd01295">
    <property type="entry name" value="AdeC"/>
    <property type="match status" value="1"/>
</dbReference>
<dbReference type="InterPro" id="IPR006680">
    <property type="entry name" value="Amidohydro-rel"/>
</dbReference>
<evidence type="ECO:0000256" key="4">
    <source>
        <dbReference type="ARBA" id="ARBA00022801"/>
    </source>
</evidence>
<gene>
    <name evidence="8" type="primary">ade</name>
    <name evidence="11" type="ORF">SpAn4DRAFT_1185</name>
</gene>
<dbReference type="SUPFAM" id="SSF51556">
    <property type="entry name" value="Metallo-dependent hydrolases"/>
    <property type="match status" value="1"/>
</dbReference>
<organism evidence="11 12">
    <name type="scientific">Sporomusa ovata</name>
    <dbReference type="NCBI Taxonomy" id="2378"/>
    <lineage>
        <taxon>Bacteria</taxon>
        <taxon>Bacillati</taxon>
        <taxon>Bacillota</taxon>
        <taxon>Negativicutes</taxon>
        <taxon>Selenomonadales</taxon>
        <taxon>Sporomusaceae</taxon>
        <taxon>Sporomusa</taxon>
    </lineage>
</organism>
<dbReference type="NCBIfam" id="TIGR01178">
    <property type="entry name" value="ade"/>
    <property type="match status" value="1"/>
</dbReference>
<evidence type="ECO:0000256" key="6">
    <source>
        <dbReference type="ARBA" id="ARBA00047720"/>
    </source>
</evidence>
<evidence type="ECO:0000313" key="12">
    <source>
        <dbReference type="Proteomes" id="UP000049855"/>
    </source>
</evidence>
<evidence type="ECO:0000256" key="2">
    <source>
        <dbReference type="ARBA" id="ARBA00006773"/>
    </source>
</evidence>
<dbReference type="PANTHER" id="PTHR11113">
    <property type="entry name" value="N-ACETYLGLUCOSAMINE-6-PHOSPHATE DEACETYLASE"/>
    <property type="match status" value="1"/>
</dbReference>
<evidence type="ECO:0000259" key="10">
    <source>
        <dbReference type="Pfam" id="PF13382"/>
    </source>
</evidence>
<feature type="domain" description="Adenine deaminase C-terminal" evidence="10">
    <location>
        <begin position="395"/>
        <end position="564"/>
    </location>
</feature>
<dbReference type="Pfam" id="PF13382">
    <property type="entry name" value="Adenine_deam_C"/>
    <property type="match status" value="1"/>
</dbReference>
<accession>A0A0U1KS03</accession>
<evidence type="ECO:0000259" key="9">
    <source>
        <dbReference type="Pfam" id="PF01979"/>
    </source>
</evidence>
<dbReference type="Gene3D" id="3.20.20.140">
    <property type="entry name" value="Metal-dependent hydrolases"/>
    <property type="match status" value="1"/>
</dbReference>
<comment type="catalytic activity">
    <reaction evidence="6 8">
        <text>adenine + H2O + H(+) = hypoxanthine + NH4(+)</text>
        <dbReference type="Rhea" id="RHEA:23688"/>
        <dbReference type="ChEBI" id="CHEBI:15377"/>
        <dbReference type="ChEBI" id="CHEBI:15378"/>
        <dbReference type="ChEBI" id="CHEBI:16708"/>
        <dbReference type="ChEBI" id="CHEBI:17368"/>
        <dbReference type="ChEBI" id="CHEBI:28938"/>
        <dbReference type="EC" id="3.5.4.2"/>
    </reaction>
</comment>
<dbReference type="Pfam" id="PF01979">
    <property type="entry name" value="Amidohydro_1"/>
    <property type="match status" value="1"/>
</dbReference>
<evidence type="ECO:0000256" key="3">
    <source>
        <dbReference type="ARBA" id="ARBA00012782"/>
    </source>
</evidence>
<evidence type="ECO:0000256" key="1">
    <source>
        <dbReference type="ARBA" id="ARBA00001936"/>
    </source>
</evidence>
<keyword evidence="4 8" id="KW-0378">Hydrolase</keyword>
<comment type="cofactor">
    <cofactor evidence="1 8">
        <name>Mn(2+)</name>
        <dbReference type="ChEBI" id="CHEBI:29035"/>
    </cofactor>
</comment>
<dbReference type="EMBL" id="CTRP01000003">
    <property type="protein sequence ID" value="CQR70216.1"/>
    <property type="molecule type" value="Genomic_DNA"/>
</dbReference>
<dbReference type="InterPro" id="IPR032466">
    <property type="entry name" value="Metal_Hydrolase"/>
</dbReference>
<evidence type="ECO:0000256" key="8">
    <source>
        <dbReference type="HAMAP-Rule" id="MF_01518"/>
    </source>
</evidence>
<feature type="domain" description="Amidohydrolase-related" evidence="9">
    <location>
        <begin position="64"/>
        <end position="343"/>
    </location>
</feature>
<dbReference type="Gene3D" id="2.30.40.10">
    <property type="entry name" value="Urease, subunit C, domain 1"/>
    <property type="match status" value="1"/>
</dbReference>
<dbReference type="FunFam" id="3.20.20.140:FF:000016">
    <property type="entry name" value="Adenine deaminase"/>
    <property type="match status" value="1"/>
</dbReference>
<evidence type="ECO:0000256" key="7">
    <source>
        <dbReference type="ARBA" id="ARBA00069718"/>
    </source>
</evidence>
<evidence type="ECO:0000256" key="5">
    <source>
        <dbReference type="ARBA" id="ARBA00023211"/>
    </source>
</evidence>
<comment type="similarity">
    <text evidence="2 8">Belongs to the metallo-dependent hydrolases superfamily. Adenine deaminase family.</text>
</comment>
<dbReference type="AlphaFoldDB" id="A0A0U1KS03"/>
<dbReference type="InterPro" id="IPR011059">
    <property type="entry name" value="Metal-dep_hydrolase_composite"/>
</dbReference>
<sequence length="570" mass="61191">MKRIQELVDTALGNSTADLVLKNANVFNVFTGLFTKGDVAVVNGYVAGVGEYSGRREIDVTGKYITPGFIDGHVHIESAMVSPAQFACAIVPSGTTTVIADPHEIANVAGVEGLRYMLGATEKLALNVYIMLPSCVPATQLENAGATLTAKELGEFIHHPRVLGLGEMMNYPGVIHKSEDVFEKIHLAQGKLVDGHAPGLAGKELTGYIAAGICSDHECVTAEEATERLAQGMHVMLREGSAAHNLLKLLPAVNQYTVGRCLFATDDRHPEDLIEQGHINYMVKLAIAAGTDLAWVLQMATINAANYFRLGDLGAVAPGYRADLLVFDNLEDWRPSMVFKDGQLAAENGKPLVMNFFVDDKGVRNTLHLGELSEDKLRLPSRSVRARVIGLVPHQLVTTALELPMPIVQGEFVSDITRDILKLVVWERHKGTGKVGVGLLQGLGLKQGAIASTIAHDSHNLVVVGATDEDIMLAIQEIEHIQGGLVIAGQGDILGSLPLPLAGLMTDRGIGEVQGKLAELHKIARNLGVKEEFDPFMTLSFLSLPVIPALKLTDEGLVDVTTFQLVSVSV</sequence>
<dbReference type="RefSeq" id="WP_021168958.1">
    <property type="nucleotide sequence ID" value="NZ_CTRP01000003.1"/>
</dbReference>
<reference evidence="12" key="1">
    <citation type="submission" date="2015-03" db="EMBL/GenBank/DDBJ databases">
        <authorList>
            <person name="Nijsse Bart"/>
        </authorList>
    </citation>
    <scope>NUCLEOTIDE SEQUENCE [LARGE SCALE GENOMIC DNA]</scope>
</reference>